<keyword evidence="2 7" id="KW-0812">Transmembrane</keyword>
<feature type="region of interest" description="Disordered" evidence="6">
    <location>
        <begin position="1"/>
        <end position="61"/>
    </location>
</feature>
<evidence type="ECO:0000256" key="6">
    <source>
        <dbReference type="SAM" id="MobiDB-lite"/>
    </source>
</evidence>
<dbReference type="EMBL" id="CAUYUJ010016229">
    <property type="protein sequence ID" value="CAK0863142.1"/>
    <property type="molecule type" value="Genomic_DNA"/>
</dbReference>
<dbReference type="Pfam" id="PF00520">
    <property type="entry name" value="Ion_trans"/>
    <property type="match status" value="1"/>
</dbReference>
<evidence type="ECO:0000256" key="4">
    <source>
        <dbReference type="ARBA" id="ARBA00022989"/>
    </source>
</evidence>
<dbReference type="PANTHER" id="PTHR46726:SF1">
    <property type="entry name" value="TWO-PORE CALCIUM CHANNEL 3"/>
    <property type="match status" value="1"/>
</dbReference>
<keyword evidence="5 7" id="KW-0472">Membrane</keyword>
<feature type="transmembrane region" description="Helical" evidence="7">
    <location>
        <begin position="251"/>
        <end position="270"/>
    </location>
</feature>
<comment type="subcellular location">
    <subcellularLocation>
        <location evidence="1">Membrane</location>
        <topology evidence="1">Multi-pass membrane protein</topology>
    </subcellularLocation>
</comment>
<evidence type="ECO:0000256" key="7">
    <source>
        <dbReference type="SAM" id="Phobius"/>
    </source>
</evidence>
<dbReference type="InterPro" id="IPR018247">
    <property type="entry name" value="EF_Hand_1_Ca_BS"/>
</dbReference>
<feature type="domain" description="EF-hand" evidence="8">
    <location>
        <begin position="482"/>
        <end position="517"/>
    </location>
</feature>
<dbReference type="InterPro" id="IPR027359">
    <property type="entry name" value="Volt_channel_dom_sf"/>
</dbReference>
<dbReference type="SUPFAM" id="SSF81324">
    <property type="entry name" value="Voltage-gated potassium channels"/>
    <property type="match status" value="1"/>
</dbReference>
<evidence type="ECO:0000313" key="9">
    <source>
        <dbReference type="EMBL" id="CAK0819850.1"/>
    </source>
</evidence>
<dbReference type="Pfam" id="PF13499">
    <property type="entry name" value="EF-hand_7"/>
    <property type="match status" value="1"/>
</dbReference>
<feature type="transmembrane region" description="Helical" evidence="7">
    <location>
        <begin position="345"/>
        <end position="373"/>
    </location>
</feature>
<keyword evidence="4 7" id="KW-1133">Transmembrane helix</keyword>
<evidence type="ECO:0000256" key="3">
    <source>
        <dbReference type="ARBA" id="ARBA00022837"/>
    </source>
</evidence>
<dbReference type="EMBL" id="CAUYUJ010007186">
    <property type="protein sequence ID" value="CAK0819850.1"/>
    <property type="molecule type" value="Genomic_DNA"/>
</dbReference>
<dbReference type="Gene3D" id="1.20.120.350">
    <property type="entry name" value="Voltage-gated potassium channels. Chain C"/>
    <property type="match status" value="1"/>
</dbReference>
<evidence type="ECO:0000256" key="5">
    <source>
        <dbReference type="ARBA" id="ARBA00023136"/>
    </source>
</evidence>
<evidence type="ECO:0000313" key="11">
    <source>
        <dbReference type="Proteomes" id="UP001189429"/>
    </source>
</evidence>
<comment type="caution">
    <text evidence="9">The sequence shown here is derived from an EMBL/GenBank/DDBJ whole genome shotgun (WGS) entry which is preliminary data.</text>
</comment>
<accession>A0ABN9RLN0</accession>
<sequence>MPPIRVRSSRSAEHIDGGPEPPQSEAEAQHPRASPAVHEDGPAGRTCRAQGPGSNREEDFRSDSKHLYEEMFGLLLSIESTQADHQRAVLEKLDQLERHMGGGPAAQAPRMPGQSGLQVPEDVRFASVRRNAVRMTASSQYYEEGSQARQTEARPSIYEERRRAPRIAQIGLNTNITLQKLSFQAVTEHAQAASVGMQRGYLGLPRQFCLDLVSHPLFDMVMSTVIVLNSVCIGAELTMQPSPDSGTPETRFFFVILKTIFLIIYVVELACRFCGSGTRCLRRAWVKFDFVLVVVCVIDSWFLPVVALIIGKSVTQLLPGILFFRIFRLARVARALRLFAQFRSLWMLVSGLSSSFIVLVNIFLVLLVTIFVFSCVGVEVITNHSKGSAEGNFKDLVDQYWSSLPTIMLTLVQLTTLDAASAIYTPMIHEDSWLVLFFMPFLLLVSVILMNLITAVTIDAVRENLKNDHETQRLWSEHRMQELRPKLRNIFSALDADGNGQLSLRELQRAPREVQNELANILNVDSLSDLFHAVDADGNNEVTIEEFFEGMAWLLSDNPSLEIIRNLALLRLIKRDLEELKAHMKSAMPLPPIPPPRHSSSSR</sequence>
<dbReference type="Gene3D" id="1.10.238.10">
    <property type="entry name" value="EF-hand"/>
    <property type="match status" value="1"/>
</dbReference>
<dbReference type="CDD" id="cd00051">
    <property type="entry name" value="EFh"/>
    <property type="match status" value="1"/>
</dbReference>
<dbReference type="PROSITE" id="PS50222">
    <property type="entry name" value="EF_HAND_2"/>
    <property type="match status" value="2"/>
</dbReference>
<name>A0ABN9RLN0_9DINO</name>
<proteinExistence type="predicted"/>
<dbReference type="Gene3D" id="1.10.287.70">
    <property type="match status" value="1"/>
</dbReference>
<dbReference type="InterPro" id="IPR005821">
    <property type="entry name" value="Ion_trans_dom"/>
</dbReference>
<dbReference type="PROSITE" id="PS00018">
    <property type="entry name" value="EF_HAND_1"/>
    <property type="match status" value="2"/>
</dbReference>
<dbReference type="InterPro" id="IPR011992">
    <property type="entry name" value="EF-hand-dom_pair"/>
</dbReference>
<dbReference type="SMART" id="SM00054">
    <property type="entry name" value="EFh"/>
    <property type="match status" value="2"/>
</dbReference>
<dbReference type="SUPFAM" id="SSF47473">
    <property type="entry name" value="EF-hand"/>
    <property type="match status" value="1"/>
</dbReference>
<evidence type="ECO:0000259" key="8">
    <source>
        <dbReference type="PROSITE" id="PS50222"/>
    </source>
</evidence>
<keyword evidence="3" id="KW-0106">Calcium</keyword>
<organism evidence="9 11">
    <name type="scientific">Prorocentrum cordatum</name>
    <dbReference type="NCBI Taxonomy" id="2364126"/>
    <lineage>
        <taxon>Eukaryota</taxon>
        <taxon>Sar</taxon>
        <taxon>Alveolata</taxon>
        <taxon>Dinophyceae</taxon>
        <taxon>Prorocentrales</taxon>
        <taxon>Prorocentraceae</taxon>
        <taxon>Prorocentrum</taxon>
    </lineage>
</organism>
<evidence type="ECO:0000256" key="2">
    <source>
        <dbReference type="ARBA" id="ARBA00022692"/>
    </source>
</evidence>
<reference evidence="9" key="1">
    <citation type="submission" date="2023-10" db="EMBL/GenBank/DDBJ databases">
        <authorList>
            <person name="Chen Y."/>
            <person name="Shah S."/>
            <person name="Dougan E. K."/>
            <person name="Thang M."/>
            <person name="Chan C."/>
        </authorList>
    </citation>
    <scope>NUCLEOTIDE SEQUENCE [LARGE SCALE GENOMIC DNA]</scope>
</reference>
<protein>
    <recommendedName>
        <fullName evidence="8">EF-hand domain-containing protein</fullName>
    </recommendedName>
</protein>
<dbReference type="Proteomes" id="UP001189429">
    <property type="component" value="Unassembled WGS sequence"/>
</dbReference>
<feature type="domain" description="EF-hand" evidence="8">
    <location>
        <begin position="522"/>
        <end position="557"/>
    </location>
</feature>
<dbReference type="InterPro" id="IPR002048">
    <property type="entry name" value="EF_hand_dom"/>
</dbReference>
<gene>
    <name evidence="9" type="ORF">PCOR1329_LOCUS21730</name>
    <name evidence="10" type="ORF">PCOR1329_LOCUS51366</name>
</gene>
<evidence type="ECO:0000256" key="1">
    <source>
        <dbReference type="ARBA" id="ARBA00004141"/>
    </source>
</evidence>
<evidence type="ECO:0000313" key="10">
    <source>
        <dbReference type="EMBL" id="CAK0863142.1"/>
    </source>
</evidence>
<keyword evidence="11" id="KW-1185">Reference proteome</keyword>
<feature type="transmembrane region" description="Helical" evidence="7">
    <location>
        <begin position="433"/>
        <end position="458"/>
    </location>
</feature>
<dbReference type="PANTHER" id="PTHR46726">
    <property type="entry name" value="TWO PORE CHANNEL 3"/>
    <property type="match status" value="1"/>
</dbReference>
<feature type="transmembrane region" description="Helical" evidence="7">
    <location>
        <begin position="290"/>
        <end position="310"/>
    </location>
</feature>